<gene>
    <name evidence="4" type="ORF">PHYEVI_LOCUS11422</name>
</gene>
<dbReference type="AlphaFoldDB" id="A0A9N9XWT9"/>
<dbReference type="InterPro" id="IPR036291">
    <property type="entry name" value="NAD(P)-bd_dom_sf"/>
</dbReference>
<evidence type="ECO:0000256" key="3">
    <source>
        <dbReference type="RuleBase" id="RU000363"/>
    </source>
</evidence>
<evidence type="ECO:0000313" key="4">
    <source>
        <dbReference type="EMBL" id="CAG9865179.1"/>
    </source>
</evidence>
<protein>
    <submittedName>
        <fullName evidence="4">Uncharacterized protein</fullName>
    </submittedName>
</protein>
<evidence type="ECO:0000313" key="5">
    <source>
        <dbReference type="Proteomes" id="UP001153712"/>
    </source>
</evidence>
<dbReference type="InterPro" id="IPR020904">
    <property type="entry name" value="Sc_DH/Rdtase_CS"/>
</dbReference>
<dbReference type="PANTHER" id="PTHR44229:SF8">
    <property type="entry name" value="ALCOHOL DEHYDROGENASE-RELATED"/>
    <property type="match status" value="1"/>
</dbReference>
<accession>A0A9N9XWT9</accession>
<comment type="similarity">
    <text evidence="1 3">Belongs to the short-chain dehydrogenases/reductases (SDR) family.</text>
</comment>
<proteinExistence type="inferred from homology"/>
<dbReference type="PRINTS" id="PR00080">
    <property type="entry name" value="SDRFAMILY"/>
</dbReference>
<dbReference type="PRINTS" id="PR00081">
    <property type="entry name" value="GDHRDH"/>
</dbReference>
<dbReference type="OrthoDB" id="417891at2759"/>
<dbReference type="GO" id="GO:0005737">
    <property type="term" value="C:cytoplasm"/>
    <property type="evidence" value="ECO:0007669"/>
    <property type="project" value="TreeGrafter"/>
</dbReference>
<dbReference type="EMBL" id="OU900102">
    <property type="protein sequence ID" value="CAG9865179.1"/>
    <property type="molecule type" value="Genomic_DNA"/>
</dbReference>
<dbReference type="Gene3D" id="3.40.50.720">
    <property type="entry name" value="NAD(P)-binding Rossmann-like Domain"/>
    <property type="match status" value="1"/>
</dbReference>
<dbReference type="SUPFAM" id="SSF51735">
    <property type="entry name" value="NAD(P)-binding Rossmann-fold domains"/>
    <property type="match status" value="1"/>
</dbReference>
<dbReference type="GO" id="GO:0016616">
    <property type="term" value="F:oxidoreductase activity, acting on the CH-OH group of donors, NAD or NADP as acceptor"/>
    <property type="evidence" value="ECO:0007669"/>
    <property type="project" value="TreeGrafter"/>
</dbReference>
<dbReference type="Pfam" id="PF00106">
    <property type="entry name" value="adh_short"/>
    <property type="match status" value="1"/>
</dbReference>
<evidence type="ECO:0000256" key="1">
    <source>
        <dbReference type="ARBA" id="ARBA00006484"/>
    </source>
</evidence>
<dbReference type="PANTHER" id="PTHR44229">
    <property type="entry name" value="15-HYDROXYPROSTAGLANDIN DEHYDROGENASE [NAD(+)]"/>
    <property type="match status" value="1"/>
</dbReference>
<dbReference type="InterPro" id="IPR002347">
    <property type="entry name" value="SDR_fam"/>
</dbReference>
<keyword evidence="2" id="KW-0560">Oxidoreductase</keyword>
<name>A0A9N9XWT9_PHYSR</name>
<dbReference type="Proteomes" id="UP001153712">
    <property type="component" value="Chromosome 9"/>
</dbReference>
<dbReference type="PROSITE" id="PS00061">
    <property type="entry name" value="ADH_SHORT"/>
    <property type="match status" value="1"/>
</dbReference>
<sequence length="264" mass="29073">MAFQIANKVALVTGGAKGIGLGFVKNLLKNGAKGVTIADMDREQGDKAVEELAKTYGKDKINFVFTDVANTASFENAFQQTISKFENIDLLFNNAGISAEKRWQQVVDVNLKGAINGMILGFEDYLRKHKQGDEAVIVNTSSISAFLPIPHVPVYAATKAGLVALTRTWSHEAHYRRSKIRVLAICPSMTKTGLIKGDHSLNDEYTEIFLKSGLLEDALIQGPDFVTDETMKLISSAPNGSCWIIENGKPAYQYVFPDREKLRD</sequence>
<organism evidence="4 5">
    <name type="scientific">Phyllotreta striolata</name>
    <name type="common">Striped flea beetle</name>
    <name type="synonym">Crioceris striolata</name>
    <dbReference type="NCBI Taxonomy" id="444603"/>
    <lineage>
        <taxon>Eukaryota</taxon>
        <taxon>Metazoa</taxon>
        <taxon>Ecdysozoa</taxon>
        <taxon>Arthropoda</taxon>
        <taxon>Hexapoda</taxon>
        <taxon>Insecta</taxon>
        <taxon>Pterygota</taxon>
        <taxon>Neoptera</taxon>
        <taxon>Endopterygota</taxon>
        <taxon>Coleoptera</taxon>
        <taxon>Polyphaga</taxon>
        <taxon>Cucujiformia</taxon>
        <taxon>Chrysomeloidea</taxon>
        <taxon>Chrysomelidae</taxon>
        <taxon>Galerucinae</taxon>
        <taxon>Alticini</taxon>
        <taxon>Phyllotreta</taxon>
    </lineage>
</organism>
<keyword evidence="5" id="KW-1185">Reference proteome</keyword>
<reference evidence="4" key="1">
    <citation type="submission" date="2022-01" db="EMBL/GenBank/DDBJ databases">
        <authorList>
            <person name="King R."/>
        </authorList>
    </citation>
    <scope>NUCLEOTIDE SEQUENCE</scope>
</reference>
<evidence type="ECO:0000256" key="2">
    <source>
        <dbReference type="ARBA" id="ARBA00023002"/>
    </source>
</evidence>